<gene>
    <name evidence="4" type="ORF">CWI75_02045</name>
</gene>
<evidence type="ECO:0000256" key="2">
    <source>
        <dbReference type="SAM" id="MobiDB-lite"/>
    </source>
</evidence>
<dbReference type="EMBL" id="PKLZ01000001">
    <property type="protein sequence ID" value="PLW84152.1"/>
    <property type="molecule type" value="Genomic_DNA"/>
</dbReference>
<keyword evidence="3" id="KW-0472">Membrane</keyword>
<proteinExistence type="predicted"/>
<dbReference type="PANTHER" id="PTHR38043">
    <property type="entry name" value="PROTEIN HEMX"/>
    <property type="match status" value="1"/>
</dbReference>
<keyword evidence="1" id="KW-0175">Coiled coil</keyword>
<dbReference type="InterPro" id="IPR007470">
    <property type="entry name" value="HemX"/>
</dbReference>
<keyword evidence="3" id="KW-0812">Transmembrane</keyword>
<feature type="transmembrane region" description="Helical" evidence="3">
    <location>
        <begin position="49"/>
        <end position="70"/>
    </location>
</feature>
<evidence type="ECO:0000256" key="1">
    <source>
        <dbReference type="SAM" id="Coils"/>
    </source>
</evidence>
<feature type="region of interest" description="Disordered" evidence="2">
    <location>
        <begin position="1"/>
        <end position="44"/>
    </location>
</feature>
<dbReference type="PANTHER" id="PTHR38043:SF1">
    <property type="entry name" value="PROTEIN HEMX"/>
    <property type="match status" value="1"/>
</dbReference>
<accession>A0A2N5Y6Z1</accession>
<feature type="compositionally biased region" description="Basic and acidic residues" evidence="2">
    <location>
        <begin position="1"/>
        <end position="10"/>
    </location>
</feature>
<keyword evidence="3" id="KW-1133">Transmembrane helix</keyword>
<evidence type="ECO:0000256" key="3">
    <source>
        <dbReference type="SAM" id="Phobius"/>
    </source>
</evidence>
<dbReference type="Pfam" id="PF04375">
    <property type="entry name" value="HemX"/>
    <property type="match status" value="1"/>
</dbReference>
<keyword evidence="5" id="KW-1185">Reference proteome</keyword>
<protein>
    <submittedName>
        <fullName evidence="4">Uroporphyrinogen III</fullName>
    </submittedName>
</protein>
<reference evidence="5" key="1">
    <citation type="submission" date="2017-11" db="EMBL/GenBank/DDBJ databases">
        <title>The draft genome sequence of Chromatocurvus sp. F02.</title>
        <authorList>
            <person name="Du Z.-J."/>
            <person name="Chang Y.-Q."/>
        </authorList>
    </citation>
    <scope>NUCLEOTIDE SEQUENCE [LARGE SCALE GENOMIC DNA]</scope>
    <source>
        <strain evidence="5">F02</strain>
    </source>
</reference>
<name>A0A2N5Y6Z1_9GAMM</name>
<evidence type="ECO:0000313" key="4">
    <source>
        <dbReference type="EMBL" id="PLW84152.1"/>
    </source>
</evidence>
<dbReference type="AlphaFoldDB" id="A0A2N5Y6Z1"/>
<evidence type="ECO:0000313" key="5">
    <source>
        <dbReference type="Proteomes" id="UP000234845"/>
    </source>
</evidence>
<sequence>MVPEYRRKTVSDQQDPIDDAVTDKDAMTDKQGAEEAVGAGKSPGGGSAAVAWLALILVLAIAAGGGWLVWEAQQREAAVVQRLAALETRVEPATDQGSEWRSAIVQLGREFTGTLERRLEKVLPTLEQQASRLQQLESGMREQLQQLESQVQEQRQALARISGGDSDSWLLAEVEYLLRLANQRLIMTGDTDSAQALLKSADNILRQLDDATLYPVRRALAVDLAALRAVPDVDTEGLYLRLSALSDQVADLVLFELPARAEPEEDVEDESWQARLRQGYEEALHKLSRYVVVRRREVPVEALVDPQWEGLLRQNTVMLLEQAQVALLSGNQRLYRESLQRARRWVDEFFVADERSATAIARELDALVKQEIEVPFPDVSHSLEVLEQAVSRRLQRVGDE</sequence>
<feature type="coiled-coil region" evidence="1">
    <location>
        <begin position="116"/>
        <end position="164"/>
    </location>
</feature>
<feature type="compositionally biased region" description="Basic and acidic residues" evidence="2">
    <location>
        <begin position="21"/>
        <end position="33"/>
    </location>
</feature>
<dbReference type="Proteomes" id="UP000234845">
    <property type="component" value="Unassembled WGS sequence"/>
</dbReference>
<comment type="caution">
    <text evidence="4">The sequence shown here is derived from an EMBL/GenBank/DDBJ whole genome shotgun (WGS) entry which is preliminary data.</text>
</comment>
<organism evidence="4 5">
    <name type="scientific">Kineobactrum sediminis</name>
    <dbReference type="NCBI Taxonomy" id="1905677"/>
    <lineage>
        <taxon>Bacteria</taxon>
        <taxon>Pseudomonadati</taxon>
        <taxon>Pseudomonadota</taxon>
        <taxon>Gammaproteobacteria</taxon>
        <taxon>Cellvibrionales</taxon>
        <taxon>Halieaceae</taxon>
        <taxon>Kineobactrum</taxon>
    </lineage>
</organism>